<dbReference type="PROSITE" id="PS00094">
    <property type="entry name" value="C5_MTASE_1"/>
    <property type="match status" value="1"/>
</dbReference>
<dbReference type="PANTHER" id="PTHR10629:SF52">
    <property type="entry name" value="DNA (CYTOSINE-5)-METHYLTRANSFERASE 1"/>
    <property type="match status" value="1"/>
</dbReference>
<evidence type="ECO:0000256" key="1">
    <source>
        <dbReference type="ARBA" id="ARBA00011975"/>
    </source>
</evidence>
<evidence type="ECO:0000313" key="7">
    <source>
        <dbReference type="EMBL" id="SOC58169.1"/>
    </source>
</evidence>
<dbReference type="EMBL" id="OBQK01000024">
    <property type="protein sequence ID" value="SOC58169.1"/>
    <property type="molecule type" value="Genomic_DNA"/>
</dbReference>
<keyword evidence="8" id="KW-1185">Reference proteome</keyword>
<dbReference type="GO" id="GO:0009307">
    <property type="term" value="P:DNA restriction-modification system"/>
    <property type="evidence" value="ECO:0007669"/>
    <property type="project" value="UniProtKB-KW"/>
</dbReference>
<dbReference type="InterPro" id="IPR029063">
    <property type="entry name" value="SAM-dependent_MTases_sf"/>
</dbReference>
<keyword evidence="4 6" id="KW-0949">S-adenosyl-L-methionine</keyword>
<name>A0A285VVT9_9MICO</name>
<dbReference type="SUPFAM" id="SSF53335">
    <property type="entry name" value="S-adenosyl-L-methionine-dependent methyltransferases"/>
    <property type="match status" value="1"/>
</dbReference>
<dbReference type="Pfam" id="PF00145">
    <property type="entry name" value="DNA_methylase"/>
    <property type="match status" value="1"/>
</dbReference>
<keyword evidence="5" id="KW-0680">Restriction system</keyword>
<evidence type="ECO:0000313" key="8">
    <source>
        <dbReference type="Proteomes" id="UP000219688"/>
    </source>
</evidence>
<evidence type="ECO:0000256" key="5">
    <source>
        <dbReference type="ARBA" id="ARBA00022747"/>
    </source>
</evidence>
<dbReference type="Gene3D" id="3.40.50.150">
    <property type="entry name" value="Vaccinia Virus protein VP39"/>
    <property type="match status" value="1"/>
</dbReference>
<dbReference type="GO" id="GO:0032259">
    <property type="term" value="P:methylation"/>
    <property type="evidence" value="ECO:0007669"/>
    <property type="project" value="UniProtKB-KW"/>
</dbReference>
<keyword evidence="2 6" id="KW-0489">Methyltransferase</keyword>
<reference evidence="8" key="1">
    <citation type="submission" date="2017-08" db="EMBL/GenBank/DDBJ databases">
        <authorList>
            <person name="Varghese N."/>
            <person name="Submissions S."/>
        </authorList>
    </citation>
    <scope>NUCLEOTIDE SEQUENCE [LARGE SCALE GENOMIC DNA]</scope>
    <source>
        <strain evidence="8">USBA17B2</strain>
    </source>
</reference>
<evidence type="ECO:0000256" key="4">
    <source>
        <dbReference type="ARBA" id="ARBA00022691"/>
    </source>
</evidence>
<gene>
    <name evidence="7" type="ORF">SAMN05421879_1241</name>
</gene>
<evidence type="ECO:0000256" key="3">
    <source>
        <dbReference type="ARBA" id="ARBA00022679"/>
    </source>
</evidence>
<dbReference type="PRINTS" id="PR00105">
    <property type="entry name" value="C5METTRFRASE"/>
</dbReference>
<dbReference type="InterPro" id="IPR050390">
    <property type="entry name" value="C5-Methyltransferase"/>
</dbReference>
<dbReference type="PROSITE" id="PS51679">
    <property type="entry name" value="SAM_MT_C5"/>
    <property type="match status" value="1"/>
</dbReference>
<proteinExistence type="inferred from homology"/>
<dbReference type="InterPro" id="IPR001525">
    <property type="entry name" value="C5_MeTfrase"/>
</dbReference>
<dbReference type="EC" id="2.1.1.37" evidence="1"/>
<protein>
    <recommendedName>
        <fullName evidence="1">DNA (cytosine-5-)-methyltransferase</fullName>
        <ecNumber evidence="1">2.1.1.37</ecNumber>
    </recommendedName>
</protein>
<accession>A0A285VVT9</accession>
<evidence type="ECO:0000256" key="2">
    <source>
        <dbReference type="ARBA" id="ARBA00022603"/>
    </source>
</evidence>
<feature type="active site" evidence="6">
    <location>
        <position position="79"/>
    </location>
</feature>
<feature type="non-terminal residue" evidence="7">
    <location>
        <position position="315"/>
    </location>
</feature>
<sequence>MLRHVSLYSGAGGFDLGFAGVGISNIAAFDNDPAALKTHKANHPDTQVVSADLSFVRPSTLLGPTQASNIDILTLGPPCQGFSHMAGPRFDDERNHHLKNASLHILDLFPKVAIIENVTGSITKRHKWIWEALEQHLRTSGYRTQLLAIDMERLGLPQSRRRALLVAWRTPALNFALPRTSRLKPLSSALETYPSGNNSSHSLKPGSRTWHIAKQILPGQRLTNSRLSPKTVQTWAIPEAFGSTSVEERHILRSMVRLRRRDRARTWGDADPVALHIINASLGFDASTKINDLIARGYIRRNGDRFDLRHTFNGK</sequence>
<evidence type="ECO:0000256" key="6">
    <source>
        <dbReference type="PROSITE-ProRule" id="PRU01016"/>
    </source>
</evidence>
<dbReference type="GO" id="GO:0003886">
    <property type="term" value="F:DNA (cytosine-5-)-methyltransferase activity"/>
    <property type="evidence" value="ECO:0007669"/>
    <property type="project" value="UniProtKB-EC"/>
</dbReference>
<dbReference type="InterPro" id="IPR018117">
    <property type="entry name" value="C5_DNA_meth_AS"/>
</dbReference>
<organism evidence="7 8">
    <name type="scientific">Ornithinimicrobium cerasi</name>
    <dbReference type="NCBI Taxonomy" id="2248773"/>
    <lineage>
        <taxon>Bacteria</taxon>
        <taxon>Bacillati</taxon>
        <taxon>Actinomycetota</taxon>
        <taxon>Actinomycetes</taxon>
        <taxon>Micrococcales</taxon>
        <taxon>Ornithinimicrobiaceae</taxon>
        <taxon>Ornithinimicrobium</taxon>
    </lineage>
</organism>
<dbReference type="AlphaFoldDB" id="A0A285VVT9"/>
<comment type="similarity">
    <text evidence="6">Belongs to the class I-like SAM-binding methyltransferase superfamily. C5-methyltransferase family.</text>
</comment>
<dbReference type="Proteomes" id="UP000219688">
    <property type="component" value="Unassembled WGS sequence"/>
</dbReference>
<keyword evidence="3 6" id="KW-0808">Transferase</keyword>
<dbReference type="PANTHER" id="PTHR10629">
    <property type="entry name" value="CYTOSINE-SPECIFIC METHYLTRANSFERASE"/>
    <property type="match status" value="1"/>
</dbReference>